<dbReference type="AlphaFoldDB" id="A0A4D6G3H0"/>
<evidence type="ECO:0000313" key="4">
    <source>
        <dbReference type="EMBL" id="QCC21427.1"/>
    </source>
</evidence>
<dbReference type="EMBL" id="MK748463">
    <property type="protein sequence ID" value="QCC21395.1"/>
    <property type="molecule type" value="Genomic_DNA"/>
</dbReference>
<evidence type="ECO:0000313" key="3">
    <source>
        <dbReference type="EMBL" id="QCC21411.1"/>
    </source>
</evidence>
<sequence length="345" mass="39203">MREISPIFYLLQPENLPISRDRLRCGDIVQEVLSHILNLTRNENTILDGIHQAFSLLAPSFEGISVVKEDPLESLENRANDEAFNIKRVNGNPSYVLTYSTLQSYAGMLEDALDIGTSLSEVEWTKLNLAYISIFDMLRGGITPINSFKFSTIMPKKSRTYNNENERDGMRRWVCGHYVFMSIVQAMIVALNFFSSEVANDDIQASQLAIDRAILLMKGSESALKFTGDFSRRSYEQSVRPSLSPPKAPRGMSGVNWRDHEYLIKKVFRKLQPIFLNPPLEVKAKLYDFLDALKDAYDAHKLVCSFFVGNDKPSLLSKKSAMNMLESYKQNRVAVLKKPQKGLRV</sequence>
<accession>A0A4D6G3H0</accession>
<organism evidence="4">
    <name type="scientific">Candidatus Endohaliclona renieramycinifaciens</name>
    <dbReference type="NCBI Taxonomy" id="2565582"/>
    <lineage>
        <taxon>Bacteria</taxon>
        <taxon>Pseudomonadati</taxon>
        <taxon>Pseudomonadota</taxon>
        <taxon>Gammaproteobacteria</taxon>
        <taxon>Legionellales</taxon>
        <taxon>Candidatus Endohaliclona</taxon>
    </lineage>
</organism>
<geneLocation type="plasmid" evidence="3">
    <name>p-ren_Ren-PNG-07060</name>
</geneLocation>
<protein>
    <submittedName>
        <fullName evidence="4">RenD</fullName>
    </submittedName>
</protein>
<dbReference type="EMBL" id="MK748464">
    <property type="protein sequence ID" value="QCC21411.1"/>
    <property type="molecule type" value="Genomic_DNA"/>
</dbReference>
<dbReference type="EMBL" id="MK748465">
    <property type="protein sequence ID" value="QCC21427.1"/>
    <property type="molecule type" value="Genomic_DNA"/>
</dbReference>
<evidence type="ECO:0000313" key="2">
    <source>
        <dbReference type="EMBL" id="QCC21395.1"/>
    </source>
</evidence>
<keyword evidence="4" id="KW-0614">Plasmid</keyword>
<geneLocation type="plasmid" evidence="1">
    <name>p-ren_Ren-Bali-16-03</name>
</geneLocation>
<dbReference type="EMBL" id="MK748462">
    <property type="protein sequence ID" value="QCC21379.1"/>
    <property type="molecule type" value="Genomic_DNA"/>
</dbReference>
<geneLocation type="plasmid" evidence="4">
    <name>p-ren_Ren-PNG-07113</name>
</geneLocation>
<reference evidence="4" key="1">
    <citation type="journal article" date="2019" name="Nat. Microbiol.">
        <title>Localized production of defence chemicals by intracellular symbionts of Haliclona sponges.</title>
        <authorList>
            <person name="Tianero M.D."/>
            <person name="Balaich J.N."/>
            <person name="Donia M.S."/>
        </authorList>
    </citation>
    <scope>NUCLEOTIDE SEQUENCE</scope>
    <source>
        <plasmid evidence="1">p-ren_Ren-Bali-16-03</plasmid>
        <plasmid evidence="2">p-ren_Ren-Pal-02</plasmid>
        <plasmid evidence="3">p-ren_Ren-PNG-07060</plasmid>
        <plasmid evidence="4">p-ren_Ren-PNG-07113</plasmid>
    </source>
</reference>
<proteinExistence type="predicted"/>
<name>A0A4D6G3H0_9GAMM</name>
<geneLocation type="plasmid" evidence="2">
    <name>p-ren_Ren-Pal-02</name>
</geneLocation>
<evidence type="ECO:0000313" key="1">
    <source>
        <dbReference type="EMBL" id="QCC21379.1"/>
    </source>
</evidence>